<keyword evidence="2" id="KW-1185">Reference proteome</keyword>
<comment type="caution">
    <text evidence="1">The sequence shown here is derived from an EMBL/GenBank/DDBJ whole genome shotgun (WGS) entry which is preliminary data.</text>
</comment>
<reference evidence="1" key="1">
    <citation type="journal article" date="2021" name="New Phytol.">
        <title>Evolutionary innovations through gain and loss of genes in the ectomycorrhizal Boletales.</title>
        <authorList>
            <person name="Wu G."/>
            <person name="Miyauchi S."/>
            <person name="Morin E."/>
            <person name="Kuo A."/>
            <person name="Drula E."/>
            <person name="Varga T."/>
            <person name="Kohler A."/>
            <person name="Feng B."/>
            <person name="Cao Y."/>
            <person name="Lipzen A."/>
            <person name="Daum C."/>
            <person name="Hundley H."/>
            <person name="Pangilinan J."/>
            <person name="Johnson J."/>
            <person name="Barry K."/>
            <person name="LaButti K."/>
            <person name="Ng V."/>
            <person name="Ahrendt S."/>
            <person name="Min B."/>
            <person name="Choi I.G."/>
            <person name="Park H."/>
            <person name="Plett J.M."/>
            <person name="Magnuson J."/>
            <person name="Spatafora J.W."/>
            <person name="Nagy L.G."/>
            <person name="Henrissat B."/>
            <person name="Grigoriev I.V."/>
            <person name="Yang Z.L."/>
            <person name="Xu J."/>
            <person name="Martin F.M."/>
        </authorList>
    </citation>
    <scope>NUCLEOTIDE SEQUENCE</scope>
    <source>
        <strain evidence="1">KUC20120723A-06</strain>
    </source>
</reference>
<name>A0ACB8BQ07_9AGAM</name>
<evidence type="ECO:0000313" key="2">
    <source>
        <dbReference type="Proteomes" id="UP000790709"/>
    </source>
</evidence>
<organism evidence="1 2">
    <name type="scientific">Leucogyrophana mollusca</name>
    <dbReference type="NCBI Taxonomy" id="85980"/>
    <lineage>
        <taxon>Eukaryota</taxon>
        <taxon>Fungi</taxon>
        <taxon>Dikarya</taxon>
        <taxon>Basidiomycota</taxon>
        <taxon>Agaricomycotina</taxon>
        <taxon>Agaricomycetes</taxon>
        <taxon>Agaricomycetidae</taxon>
        <taxon>Boletales</taxon>
        <taxon>Boletales incertae sedis</taxon>
        <taxon>Leucogyrophana</taxon>
    </lineage>
</organism>
<dbReference type="Proteomes" id="UP000790709">
    <property type="component" value="Unassembled WGS sequence"/>
</dbReference>
<evidence type="ECO:0000313" key="1">
    <source>
        <dbReference type="EMBL" id="KAH7927439.1"/>
    </source>
</evidence>
<sequence>MDTLSYTDLLDEPGPFVIGYALSFTLMGFLTLQTLIYFTRSSNDPAWMKIFVWTIFLAELLISIFAFHGFWVGATQDTWLSAIFSIEETDTAHPSLYPDLKVIWCFQALACLTGFVSCLTHGFFCWRIWALRRSLLFPTSVMIVSLLQFAMVAYGGITDGLIPTPVHPAGTSVRLQFYIPIWLCGSLLCDMAITIYMTLVLRQERISSPFRITRSLSVKLIKLIVETGLVTTVAALIELILAIHYSSTLYHLAIFYTISKLYANCVLANLNARHGLRNLATESTAAQRHSNGLGLHPVGGPSDRFSTIQIFKRIETDIETDSSHVWSSR</sequence>
<accession>A0ACB8BQ07</accession>
<protein>
    <submittedName>
        <fullName evidence="1">Uncharacterized protein</fullName>
    </submittedName>
</protein>
<proteinExistence type="predicted"/>
<dbReference type="EMBL" id="MU266366">
    <property type="protein sequence ID" value="KAH7927439.1"/>
    <property type="molecule type" value="Genomic_DNA"/>
</dbReference>
<gene>
    <name evidence="1" type="ORF">BV22DRAFT_1127365</name>
</gene>